<proteinExistence type="inferred from homology"/>
<protein>
    <submittedName>
        <fullName evidence="3">Protein FAM228A isoform X1</fullName>
    </submittedName>
</protein>
<dbReference type="PANTHER" id="PTHR28584">
    <property type="entry name" value="FAMILY WITH SEQUENCE SIMILARITY 228 MEMBER A"/>
    <property type="match status" value="1"/>
</dbReference>
<dbReference type="GeneID" id="114849157"/>
<dbReference type="OrthoDB" id="9905773at2759"/>
<name>A0A6P7LQ27_BETSP</name>
<evidence type="ECO:0000313" key="2">
    <source>
        <dbReference type="Proteomes" id="UP000515150"/>
    </source>
</evidence>
<organism evidence="2 3">
    <name type="scientific">Betta splendens</name>
    <name type="common">Siamese fighting fish</name>
    <dbReference type="NCBI Taxonomy" id="158456"/>
    <lineage>
        <taxon>Eukaryota</taxon>
        <taxon>Metazoa</taxon>
        <taxon>Chordata</taxon>
        <taxon>Craniata</taxon>
        <taxon>Vertebrata</taxon>
        <taxon>Euteleostomi</taxon>
        <taxon>Actinopterygii</taxon>
        <taxon>Neopterygii</taxon>
        <taxon>Teleostei</taxon>
        <taxon>Neoteleostei</taxon>
        <taxon>Acanthomorphata</taxon>
        <taxon>Anabantaria</taxon>
        <taxon>Anabantiformes</taxon>
        <taxon>Anabantoidei</taxon>
        <taxon>Osphronemidae</taxon>
        <taxon>Betta</taxon>
    </lineage>
</organism>
<dbReference type="PANTHER" id="PTHR28584:SF1">
    <property type="entry name" value="PROTEIN FAM228B"/>
    <property type="match status" value="1"/>
</dbReference>
<dbReference type="Proteomes" id="UP000515150">
    <property type="component" value="Chromosome 24"/>
</dbReference>
<dbReference type="CTD" id="653140"/>
<accession>A0A6P7LQ27</accession>
<dbReference type="RefSeq" id="XP_028996099.1">
    <property type="nucleotide sequence ID" value="XM_029140266.3"/>
</dbReference>
<dbReference type="KEGG" id="bspl:114849157"/>
<evidence type="ECO:0000256" key="1">
    <source>
        <dbReference type="ARBA" id="ARBA00007753"/>
    </source>
</evidence>
<evidence type="ECO:0000313" key="3">
    <source>
        <dbReference type="RefSeq" id="XP_028996099.1"/>
    </source>
</evidence>
<sequence length="360" mass="40694">MATQSLRTPGGVPANQNRRAARFATLRVERDEILTHSWTVVGQAFANFCRLSPELLTQVNEDLFFYILKMNTGKKNAAAGAIAVHIKSQKEATEATETVLLPSTRSKGISGCFRGDHTKDGSSRRPKDRLHHTLLRQLQVKMEAENQQAKKTIPPLLDTGFMKELELFLSQWDVAQLRRKELLHKRWTERVWLPLQRRVEEHVSSCGPVEAERRQSLYSQYIGHCNSKGFVFLDTYDPAEYNPFLLCKMHERHEGHRMSLCCKAGRKCTRKPQKPLPQSGRPLVKSGTSRAKSLLASYYPASKPPAEGKESSRLCTIPYHVLATATADGRCHKRSCWFSRCGPQQPAPGLQEPQSLSMSK</sequence>
<reference evidence="3" key="1">
    <citation type="submission" date="2025-08" db="UniProtKB">
        <authorList>
            <consortium name="RefSeq"/>
        </authorList>
    </citation>
    <scope>IDENTIFICATION</scope>
</reference>
<dbReference type="InterPro" id="IPR040046">
    <property type="entry name" value="FAM228"/>
</dbReference>
<dbReference type="InParanoid" id="A0A6P7LQ27"/>
<keyword evidence="2" id="KW-1185">Reference proteome</keyword>
<gene>
    <name evidence="3" type="primary">fam228a</name>
</gene>
<dbReference type="AlphaFoldDB" id="A0A6P7LQ27"/>
<comment type="similarity">
    <text evidence="1">Belongs to the FAM228 family.</text>
</comment>